<dbReference type="GO" id="GO:0004417">
    <property type="term" value="F:hydroxyethylthiazole kinase activity"/>
    <property type="evidence" value="ECO:0007669"/>
    <property type="project" value="UniProtKB-UniRule"/>
</dbReference>
<comment type="catalytic activity">
    <reaction evidence="1 11">
        <text>5-(2-hydroxyethyl)-4-methylthiazole + ATP = 4-methyl-5-(2-phosphooxyethyl)-thiazole + ADP + H(+)</text>
        <dbReference type="Rhea" id="RHEA:24212"/>
        <dbReference type="ChEBI" id="CHEBI:15378"/>
        <dbReference type="ChEBI" id="CHEBI:17957"/>
        <dbReference type="ChEBI" id="CHEBI:30616"/>
        <dbReference type="ChEBI" id="CHEBI:58296"/>
        <dbReference type="ChEBI" id="CHEBI:456216"/>
        <dbReference type="EC" id="2.7.1.50"/>
    </reaction>
</comment>
<dbReference type="PIRSF" id="PIRSF000513">
    <property type="entry name" value="Thz_kinase"/>
    <property type="match status" value="1"/>
</dbReference>
<name>A0AA94HRR7_DESDE</name>
<dbReference type="InterPro" id="IPR000417">
    <property type="entry name" value="Hyethyz_kinase"/>
</dbReference>
<dbReference type="CDD" id="cd01170">
    <property type="entry name" value="THZ_kinase"/>
    <property type="match status" value="1"/>
</dbReference>
<dbReference type="Gene3D" id="3.40.1190.20">
    <property type="match status" value="1"/>
</dbReference>
<feature type="binding site" evidence="11">
    <location>
        <position position="43"/>
    </location>
    <ligand>
        <name>substrate</name>
    </ligand>
</feature>
<evidence type="ECO:0000256" key="10">
    <source>
        <dbReference type="ARBA" id="ARBA00022977"/>
    </source>
</evidence>
<keyword evidence="7 11" id="KW-0418">Kinase</keyword>
<dbReference type="AlphaFoldDB" id="A0AA94HRR7"/>
<evidence type="ECO:0000256" key="6">
    <source>
        <dbReference type="ARBA" id="ARBA00022741"/>
    </source>
</evidence>
<feature type="binding site" evidence="11">
    <location>
        <position position="119"/>
    </location>
    <ligand>
        <name>ATP</name>
        <dbReference type="ChEBI" id="CHEBI:30616"/>
    </ligand>
</feature>
<keyword evidence="9 11" id="KW-0460">Magnesium</keyword>
<keyword evidence="4 11" id="KW-0808">Transferase</keyword>
<protein>
    <recommendedName>
        <fullName evidence="11">Hydroxyethylthiazole kinase</fullName>
        <ecNumber evidence="11">2.7.1.50</ecNumber>
    </recommendedName>
    <alternativeName>
        <fullName evidence="11">4-methyl-5-beta-hydroxyethylthiazole kinase</fullName>
        <shortName evidence="11">TH kinase</shortName>
        <shortName evidence="11">Thz kinase</shortName>
    </alternativeName>
</protein>
<dbReference type="GO" id="GO:0009229">
    <property type="term" value="P:thiamine diphosphate biosynthetic process"/>
    <property type="evidence" value="ECO:0007669"/>
    <property type="project" value="UniProtKB-UniRule"/>
</dbReference>
<comment type="cofactor">
    <cofactor evidence="2 11">
        <name>Mg(2+)</name>
        <dbReference type="ChEBI" id="CHEBI:18420"/>
    </cofactor>
</comment>
<keyword evidence="10 11" id="KW-0784">Thiamine biosynthesis</keyword>
<reference evidence="13" key="1">
    <citation type="submission" date="2016-11" db="EMBL/GenBank/DDBJ databases">
        <authorList>
            <person name="Jaros S."/>
            <person name="Januszkiewicz K."/>
            <person name="Wedrychowicz H."/>
        </authorList>
    </citation>
    <scope>NUCLEOTIDE SEQUENCE [LARGE SCALE GENOMIC DNA]</scope>
    <source>
        <strain evidence="13">DSM 7057</strain>
    </source>
</reference>
<dbReference type="SUPFAM" id="SSF53613">
    <property type="entry name" value="Ribokinase-like"/>
    <property type="match status" value="1"/>
</dbReference>
<dbReference type="NCBIfam" id="NF006830">
    <property type="entry name" value="PRK09355.1"/>
    <property type="match status" value="1"/>
</dbReference>
<evidence type="ECO:0000256" key="7">
    <source>
        <dbReference type="ARBA" id="ARBA00022777"/>
    </source>
</evidence>
<evidence type="ECO:0000256" key="3">
    <source>
        <dbReference type="ARBA" id="ARBA00004868"/>
    </source>
</evidence>
<dbReference type="HAMAP" id="MF_00228">
    <property type="entry name" value="Thz_kinase"/>
    <property type="match status" value="1"/>
</dbReference>
<keyword evidence="8 11" id="KW-0067">ATP-binding</keyword>
<evidence type="ECO:0000313" key="12">
    <source>
        <dbReference type="EMBL" id="SFW35280.1"/>
    </source>
</evidence>
<comment type="caution">
    <text evidence="12">The sequence shown here is derived from an EMBL/GenBank/DDBJ whole genome shotgun (WGS) entry which is preliminary data.</text>
</comment>
<accession>A0AA94HRR7</accession>
<evidence type="ECO:0000313" key="13">
    <source>
        <dbReference type="Proteomes" id="UP000182680"/>
    </source>
</evidence>
<dbReference type="Pfam" id="PF02110">
    <property type="entry name" value="HK"/>
    <property type="match status" value="1"/>
</dbReference>
<organism evidence="12 13">
    <name type="scientific">Desulfovibrio desulfuricans</name>
    <dbReference type="NCBI Taxonomy" id="876"/>
    <lineage>
        <taxon>Bacteria</taxon>
        <taxon>Pseudomonadati</taxon>
        <taxon>Thermodesulfobacteriota</taxon>
        <taxon>Desulfovibrionia</taxon>
        <taxon>Desulfovibrionales</taxon>
        <taxon>Desulfovibrionaceae</taxon>
        <taxon>Desulfovibrio</taxon>
    </lineage>
</organism>
<feature type="binding site" evidence="11">
    <location>
        <position position="199"/>
    </location>
    <ligand>
        <name>substrate</name>
    </ligand>
</feature>
<evidence type="ECO:0000256" key="4">
    <source>
        <dbReference type="ARBA" id="ARBA00022679"/>
    </source>
</evidence>
<sequence>MTVFADILDTVRRHEPVVHCITNYVTVNDCANMVLAAGGAPIMADDAAEVEDIVALSQALVINIGTLNSRTVESMLVAGRRANSMGKPVVLDPVGAGASALRNSTLQRLLGEVRFAAIKGNASEIGFLAGKDAKARGVDAQDSCLVTEDRLESAAATARHLSESTGAVVVVSGAIDIVAYSGGAWAVRNGHPLMARITGSGCMSAAVMGCCLGVAPYEMPQACLCAVSALGVAGEIAAETMVGGGGEMGGLGGGTGSYRALLLDAMSLLDGLALGSRADVTRIQM</sequence>
<keyword evidence="5 11" id="KW-0479">Metal-binding</keyword>
<evidence type="ECO:0000256" key="2">
    <source>
        <dbReference type="ARBA" id="ARBA00001946"/>
    </source>
</evidence>
<dbReference type="GO" id="GO:0005524">
    <property type="term" value="F:ATP binding"/>
    <property type="evidence" value="ECO:0007669"/>
    <property type="project" value="UniProtKB-UniRule"/>
</dbReference>
<evidence type="ECO:0000256" key="1">
    <source>
        <dbReference type="ARBA" id="ARBA00001771"/>
    </source>
</evidence>
<evidence type="ECO:0000256" key="9">
    <source>
        <dbReference type="ARBA" id="ARBA00022842"/>
    </source>
</evidence>
<dbReference type="GO" id="GO:0000287">
    <property type="term" value="F:magnesium ion binding"/>
    <property type="evidence" value="ECO:0007669"/>
    <property type="project" value="UniProtKB-UniRule"/>
</dbReference>
<comment type="pathway">
    <text evidence="3 11">Cofactor biosynthesis; thiamine diphosphate biosynthesis; 4-methyl-5-(2-phosphoethyl)-thiazole from 5-(2-hydroxyethyl)-4-methylthiazole: step 1/1.</text>
</comment>
<dbReference type="EMBL" id="FPIW01000011">
    <property type="protein sequence ID" value="SFW35280.1"/>
    <property type="molecule type" value="Genomic_DNA"/>
</dbReference>
<dbReference type="InterPro" id="IPR029056">
    <property type="entry name" value="Ribokinase-like"/>
</dbReference>
<dbReference type="PRINTS" id="PR01099">
    <property type="entry name" value="HYETHTZKNASE"/>
</dbReference>
<gene>
    <name evidence="11" type="primary">thiM</name>
    <name evidence="12" type="ORF">SAMN02910291_00953</name>
</gene>
<dbReference type="Proteomes" id="UP000182680">
    <property type="component" value="Unassembled WGS sequence"/>
</dbReference>
<dbReference type="RefSeq" id="WP_072311549.1">
    <property type="nucleotide sequence ID" value="NZ_FPIW01000011.1"/>
</dbReference>
<comment type="similarity">
    <text evidence="11">Belongs to the Thz kinase family.</text>
</comment>
<keyword evidence="6 11" id="KW-0547">Nucleotide-binding</keyword>
<dbReference type="GO" id="GO:0009228">
    <property type="term" value="P:thiamine biosynthetic process"/>
    <property type="evidence" value="ECO:0007669"/>
    <property type="project" value="UniProtKB-KW"/>
</dbReference>
<dbReference type="EC" id="2.7.1.50" evidence="11"/>
<comment type="function">
    <text evidence="11">Catalyzes the phosphorylation of the hydroxyl group of 4-methyl-5-beta-hydroxyethylthiazole (THZ).</text>
</comment>
<evidence type="ECO:0000256" key="5">
    <source>
        <dbReference type="ARBA" id="ARBA00022723"/>
    </source>
</evidence>
<feature type="binding site" evidence="11">
    <location>
        <position position="172"/>
    </location>
    <ligand>
        <name>ATP</name>
        <dbReference type="ChEBI" id="CHEBI:30616"/>
    </ligand>
</feature>
<evidence type="ECO:0000256" key="8">
    <source>
        <dbReference type="ARBA" id="ARBA00022840"/>
    </source>
</evidence>
<evidence type="ECO:0000256" key="11">
    <source>
        <dbReference type="HAMAP-Rule" id="MF_00228"/>
    </source>
</evidence>
<proteinExistence type="inferred from homology"/>